<gene>
    <name evidence="2" type="ORF">CMC5_043370</name>
</gene>
<feature type="region of interest" description="Disordered" evidence="1">
    <location>
        <begin position="671"/>
        <end position="703"/>
    </location>
</feature>
<organism evidence="2 3">
    <name type="scientific">Chondromyces crocatus</name>
    <dbReference type="NCBI Taxonomy" id="52"/>
    <lineage>
        <taxon>Bacteria</taxon>
        <taxon>Pseudomonadati</taxon>
        <taxon>Myxococcota</taxon>
        <taxon>Polyangia</taxon>
        <taxon>Polyangiales</taxon>
        <taxon>Polyangiaceae</taxon>
        <taxon>Chondromyces</taxon>
    </lineage>
</organism>
<accession>A0A0K1EH58</accession>
<evidence type="ECO:0000313" key="3">
    <source>
        <dbReference type="Proteomes" id="UP000067626"/>
    </source>
</evidence>
<evidence type="ECO:0008006" key="4">
    <source>
        <dbReference type="Google" id="ProtNLM"/>
    </source>
</evidence>
<evidence type="ECO:0000256" key="1">
    <source>
        <dbReference type="SAM" id="MobiDB-lite"/>
    </source>
</evidence>
<reference evidence="2 3" key="1">
    <citation type="submission" date="2015-07" db="EMBL/GenBank/DDBJ databases">
        <title>Genome analysis of myxobacterium Chondromyces crocatus Cm c5 reveals a high potential for natural compound synthesis and the genetic basis for the loss of fruiting body formation.</title>
        <authorList>
            <person name="Zaburannyi N."/>
            <person name="Bunk B."/>
            <person name="Maier J."/>
            <person name="Overmann J."/>
            <person name="Mueller R."/>
        </authorList>
    </citation>
    <scope>NUCLEOTIDE SEQUENCE [LARGE SCALE GENOMIC DNA]</scope>
    <source>
        <strain evidence="2 3">Cm c5</strain>
    </source>
</reference>
<evidence type="ECO:0000313" key="2">
    <source>
        <dbReference type="EMBL" id="AKT40184.1"/>
    </source>
</evidence>
<proteinExistence type="predicted"/>
<dbReference type="Proteomes" id="UP000067626">
    <property type="component" value="Chromosome"/>
</dbReference>
<dbReference type="KEGG" id="ccro:CMC5_043370"/>
<sequence>MAKGSVMTEDSPRRLDEILRALPDSELKGLINRMGIRIDAAKRIDVPSQVARALVGLPDVRDPSRLPNASRELLHRIAEGGGVLVVPTLPAGLEPLIARGVVYARKVGKAIELVLPIAFLVQLKSWESEDPRSLRALIAQSSFETMNAIASHYLGRPATPPIALSLESAWEMLSDTAHLQEEVERLAPVEKRLLEAIEAVGGEVETQELLDLEREPMRLRSATGVTASRRGAGFALERRGFLVPIHPNRHVIPTEVVAIVGAERRAQREKRREQIRSFVIEEDHAPRRARFATDPALLALGLAFAVREPGSEVRPGVGTPRSLLVRLGQRFGRDQETVGLIAALSRAIGLWEPSASSPATPPGSLEVHELTQLLFSTWRRGGAWDEARPEREVLRAASESRDASPIGALREMVLDALHDLGEGRWVPWESLQGYLAADERIAGAERLVRRWAERSGVEATAPLEITRRIALETLPALGILDLGGVEDEGSGLALRLTPRGRALVAGGAPSVDGSGSKFIDTQALRIGPTATVAAVLGLAPFAELGRVSAELDLVLTPPSLARALSVGFDSDAVRARIEAVAPLPDTISRILVQASVVIGKASFVGASGFLWVEDAEIRELLRTRRPAAEMFIDPSPPGGLLIEAGVDLERLIRRCRALGVEIEAEVGSLKASRVTPAGGTEAPQRTASTSGMRRTRTPPPRAR</sequence>
<protein>
    <recommendedName>
        <fullName evidence="4">Helicase XPB/Ssl2 N-terminal domain-containing protein</fullName>
    </recommendedName>
</protein>
<feature type="compositionally biased region" description="Polar residues" evidence="1">
    <location>
        <begin position="683"/>
        <end position="692"/>
    </location>
</feature>
<name>A0A0K1EH58_CHOCO</name>
<dbReference type="RefSeq" id="WP_050436039.1">
    <property type="nucleotide sequence ID" value="NZ_CP012159.1"/>
</dbReference>
<dbReference type="AlphaFoldDB" id="A0A0K1EH58"/>
<dbReference type="EMBL" id="CP012159">
    <property type="protein sequence ID" value="AKT40184.1"/>
    <property type="molecule type" value="Genomic_DNA"/>
</dbReference>
<dbReference type="OrthoDB" id="5480652at2"/>
<keyword evidence="3" id="KW-1185">Reference proteome</keyword>